<sequence length="175" mass="17958">MSVWTVAEAKAEASERRAPLTSVRGGKRAAIPGLPFAMLVVLLLAVGMVGLLALNVYVQNSQMALNRAQRQAAALALEVSNKQAQVYVKSAPGEIAAAAGALGMIPNPNPAYVDLRTGAILGSPKPATGNELPALRVQVPSAPTTVAVTPVRSDVQPWFDLPAAPLAAPAAPAKP</sequence>
<reference evidence="3 4" key="1">
    <citation type="submission" date="2019-01" db="EMBL/GenBank/DDBJ databases">
        <title>Lactibacter flavus gen. nov., sp. nov., a novel bacterium of the family Propionibacteriaceae isolated from raw milk and dairy products.</title>
        <authorList>
            <person name="Huptas C."/>
            <person name="Wenning M."/>
            <person name="Breitenwieser F."/>
            <person name="Doll E."/>
            <person name="Von Neubeck M."/>
            <person name="Busse H.-J."/>
            <person name="Scherer S."/>
        </authorList>
    </citation>
    <scope>NUCLEOTIDE SEQUENCE [LARGE SCALE GENOMIC DNA]</scope>
    <source>
        <strain evidence="3 4">DSM 22130</strain>
    </source>
</reference>
<protein>
    <recommendedName>
        <fullName evidence="5">Cell division protein FtsL</fullName>
    </recommendedName>
</protein>
<proteinExistence type="predicted"/>
<gene>
    <name evidence="3" type="ORF">ET996_09145</name>
</gene>
<evidence type="ECO:0008006" key="5">
    <source>
        <dbReference type="Google" id="ProtNLM"/>
    </source>
</evidence>
<evidence type="ECO:0000313" key="3">
    <source>
        <dbReference type="EMBL" id="TBT94751.1"/>
    </source>
</evidence>
<dbReference type="Proteomes" id="UP000291933">
    <property type="component" value="Unassembled WGS sequence"/>
</dbReference>
<keyword evidence="2" id="KW-0472">Membrane</keyword>
<dbReference type="RefSeq" id="WP_131172256.1">
    <property type="nucleotide sequence ID" value="NZ_FXTL01000010.1"/>
</dbReference>
<organism evidence="3 4">
    <name type="scientific">Propioniciclava tarda</name>
    <dbReference type="NCBI Taxonomy" id="433330"/>
    <lineage>
        <taxon>Bacteria</taxon>
        <taxon>Bacillati</taxon>
        <taxon>Actinomycetota</taxon>
        <taxon>Actinomycetes</taxon>
        <taxon>Propionibacteriales</taxon>
        <taxon>Propionibacteriaceae</taxon>
        <taxon>Propioniciclava</taxon>
    </lineage>
</organism>
<keyword evidence="2" id="KW-0812">Transmembrane</keyword>
<feature type="transmembrane region" description="Helical" evidence="2">
    <location>
        <begin position="36"/>
        <end position="58"/>
    </location>
</feature>
<feature type="coiled-coil region" evidence="1">
    <location>
        <begin position="58"/>
        <end position="85"/>
    </location>
</feature>
<evidence type="ECO:0000313" key="4">
    <source>
        <dbReference type="Proteomes" id="UP000291933"/>
    </source>
</evidence>
<evidence type="ECO:0000256" key="2">
    <source>
        <dbReference type="SAM" id="Phobius"/>
    </source>
</evidence>
<dbReference type="EMBL" id="SDMR01000010">
    <property type="protein sequence ID" value="TBT94751.1"/>
    <property type="molecule type" value="Genomic_DNA"/>
</dbReference>
<dbReference type="AlphaFoldDB" id="A0A4V2JT38"/>
<keyword evidence="4" id="KW-1185">Reference proteome</keyword>
<dbReference type="OrthoDB" id="4792842at2"/>
<evidence type="ECO:0000256" key="1">
    <source>
        <dbReference type="SAM" id="Coils"/>
    </source>
</evidence>
<accession>A0A4V2JT38</accession>
<name>A0A4V2JT38_PROTD</name>
<keyword evidence="1" id="KW-0175">Coiled coil</keyword>
<comment type="caution">
    <text evidence="3">The sequence shown here is derived from an EMBL/GenBank/DDBJ whole genome shotgun (WGS) entry which is preliminary data.</text>
</comment>
<keyword evidence="2" id="KW-1133">Transmembrane helix</keyword>